<sequence length="196" mass="20096">MANPLGKTWTSEGLSRGSPRLFPPAYSYPGGLPGGQGPFQLPGQRDQDEERSTPGRGRPGGARRFGVPGAKSVNPDARPDCFSGHLRPGEPPEAFPGQPAGEANQSNGGGRGRHRVDGRVWDGGSAEGPPGPPGGRGLCPGCHSGHSQALRPVPPDPPGHSRHPSILLATRSPAAGGRDEEREPPANAEPPGGAGY</sequence>
<evidence type="ECO:0000313" key="3">
    <source>
        <dbReference type="Proteomes" id="UP000075670"/>
    </source>
</evidence>
<feature type="region of interest" description="Disordered" evidence="1">
    <location>
        <begin position="1"/>
        <end position="196"/>
    </location>
</feature>
<accession>A0A151AVU7</accession>
<evidence type="ECO:0000256" key="1">
    <source>
        <dbReference type="SAM" id="MobiDB-lite"/>
    </source>
</evidence>
<protein>
    <submittedName>
        <fullName evidence="2">Uncharacterized protein</fullName>
    </submittedName>
</protein>
<evidence type="ECO:0000313" key="2">
    <source>
        <dbReference type="EMBL" id="KYH31682.1"/>
    </source>
</evidence>
<proteinExistence type="predicted"/>
<name>A0A151AVU7_9FIRM</name>
<reference evidence="2 3" key="1">
    <citation type="submission" date="2016-02" db="EMBL/GenBank/DDBJ databases">
        <title>Genome sequence of Moorella mulderi DSM 14980.</title>
        <authorList>
            <person name="Poehlein A."/>
            <person name="Daniel R."/>
        </authorList>
    </citation>
    <scope>NUCLEOTIDE SEQUENCE [LARGE SCALE GENOMIC DNA]</scope>
    <source>
        <strain evidence="2 3">DSM 14980</strain>
    </source>
</reference>
<dbReference type="PATRIC" id="fig|1122241.3.peg.2173"/>
<dbReference type="AlphaFoldDB" id="A0A151AVU7"/>
<dbReference type="EMBL" id="LTBC01000008">
    <property type="protein sequence ID" value="KYH31682.1"/>
    <property type="molecule type" value="Genomic_DNA"/>
</dbReference>
<dbReference type="Proteomes" id="UP000075670">
    <property type="component" value="Unassembled WGS sequence"/>
</dbReference>
<feature type="compositionally biased region" description="Low complexity" evidence="1">
    <location>
        <begin position="185"/>
        <end position="196"/>
    </location>
</feature>
<keyword evidence="3" id="KW-1185">Reference proteome</keyword>
<comment type="caution">
    <text evidence="2">The sequence shown here is derived from an EMBL/GenBank/DDBJ whole genome shotgun (WGS) entry which is preliminary data.</text>
</comment>
<gene>
    <name evidence="2" type="ORF">MOMUL_20450</name>
</gene>
<organism evidence="2 3">
    <name type="scientific">Moorella mulderi DSM 14980</name>
    <dbReference type="NCBI Taxonomy" id="1122241"/>
    <lineage>
        <taxon>Bacteria</taxon>
        <taxon>Bacillati</taxon>
        <taxon>Bacillota</taxon>
        <taxon>Clostridia</taxon>
        <taxon>Neomoorellales</taxon>
        <taxon>Neomoorellaceae</taxon>
        <taxon>Neomoorella</taxon>
    </lineage>
</organism>